<organism evidence="3 4">
    <name type="scientific">Yasminevirus sp. GU-2018</name>
    <dbReference type="NCBI Taxonomy" id="2420051"/>
    <lineage>
        <taxon>Viruses</taxon>
        <taxon>Varidnaviria</taxon>
        <taxon>Bamfordvirae</taxon>
        <taxon>Nucleocytoviricota</taxon>
        <taxon>Megaviricetes</taxon>
        <taxon>Imitervirales</taxon>
        <taxon>Mimiviridae</taxon>
        <taxon>Klosneuvirinae</taxon>
        <taxon>Yasminevirus</taxon>
        <taxon>Yasminevirus saudimassiliense</taxon>
    </lineage>
</organism>
<evidence type="ECO:0000256" key="1">
    <source>
        <dbReference type="SAM" id="MobiDB-lite"/>
    </source>
</evidence>
<gene>
    <name evidence="3" type="ORF">YASMINEVIRUS_1499</name>
</gene>
<comment type="caution">
    <text evidence="3">The sequence shown here is derived from an EMBL/GenBank/DDBJ whole genome shotgun (WGS) entry which is preliminary data.</text>
</comment>
<proteinExistence type="predicted"/>
<dbReference type="Pfam" id="PF22740">
    <property type="entry name" value="PapZ_C"/>
    <property type="match status" value="1"/>
</dbReference>
<accession>A0A5K0UAE1</accession>
<dbReference type="Proteomes" id="UP000594342">
    <property type="component" value="Unassembled WGS sequence"/>
</dbReference>
<name>A0A5K0UAE1_9VIRU</name>
<evidence type="ECO:0000313" key="3">
    <source>
        <dbReference type="EMBL" id="VBB18967.1"/>
    </source>
</evidence>
<feature type="domain" description="RapZ C-terminal" evidence="2">
    <location>
        <begin position="92"/>
        <end position="201"/>
    </location>
</feature>
<feature type="region of interest" description="Disordered" evidence="1">
    <location>
        <begin position="1"/>
        <end position="88"/>
    </location>
</feature>
<keyword evidence="4" id="KW-1185">Reference proteome</keyword>
<feature type="compositionally biased region" description="Acidic residues" evidence="1">
    <location>
        <begin position="58"/>
        <end position="78"/>
    </location>
</feature>
<feature type="compositionally biased region" description="Basic and acidic residues" evidence="1">
    <location>
        <begin position="35"/>
        <end position="44"/>
    </location>
</feature>
<evidence type="ECO:0000313" key="4">
    <source>
        <dbReference type="Proteomes" id="UP000594342"/>
    </source>
</evidence>
<feature type="compositionally biased region" description="Polar residues" evidence="1">
    <location>
        <begin position="1"/>
        <end position="20"/>
    </location>
</feature>
<dbReference type="EMBL" id="UPSH01000001">
    <property type="protein sequence ID" value="VBB18967.1"/>
    <property type="molecule type" value="Genomic_DNA"/>
</dbReference>
<sequence>MSESFDASVTSEISSKSGTENSEKTVDTVVPPVSSDKKSVETSSRKQKFYSAKKKDDSDDDQEDREDGEAEDEDDEGSENSHNSSSGKLTKNVTFVSFGYGNGKPRVDRDDVIISVKDMFSVHKSLRDKYDGTSTELQRALLDIEANQTRYESLIEEVTAKLLEVFNSEYDEEISVYIGCEAGRHRSVAVVCMLEKEIPGIVRKMEIIDRANREIGFKIEHRDLNNEGRRQNKKDINQSRSKRRDAKTRFVTGGDW</sequence>
<evidence type="ECO:0000259" key="2">
    <source>
        <dbReference type="Pfam" id="PF22740"/>
    </source>
</evidence>
<protein>
    <submittedName>
        <fullName evidence="3">RNase adaptor protein RapZ</fullName>
    </submittedName>
</protein>
<reference evidence="3 4" key="1">
    <citation type="submission" date="2018-10" db="EMBL/GenBank/DDBJ databases">
        <authorList>
            <consortium name="IHU Genomes"/>
        </authorList>
    </citation>
    <scope>NUCLEOTIDE SEQUENCE [LARGE SCALE GENOMIC DNA]</scope>
    <source>
        <strain evidence="3 4">A1</strain>
    </source>
</reference>
<dbReference type="InterPro" id="IPR053931">
    <property type="entry name" value="RapZ_C"/>
</dbReference>